<proteinExistence type="predicted"/>
<keyword evidence="2" id="KW-1185">Reference proteome</keyword>
<dbReference type="Proteomes" id="UP000095282">
    <property type="component" value="Unplaced"/>
</dbReference>
<evidence type="ECO:0000256" key="1">
    <source>
        <dbReference type="SAM" id="SignalP"/>
    </source>
</evidence>
<reference evidence="3" key="1">
    <citation type="submission" date="2016-11" db="UniProtKB">
        <authorList>
            <consortium name="WormBaseParasite"/>
        </authorList>
    </citation>
    <scope>IDENTIFICATION</scope>
</reference>
<evidence type="ECO:0000313" key="3">
    <source>
        <dbReference type="WBParaSite" id="Csp11.Scaffold629.g14507.t1"/>
    </source>
</evidence>
<protein>
    <submittedName>
        <fullName evidence="3">DEFENSIN domain-containing protein</fullName>
    </submittedName>
</protein>
<accession>A0A1I7U3L4</accession>
<dbReference type="eggNOG" id="ENOG502TIFM">
    <property type="taxonomic scope" value="Eukaryota"/>
</dbReference>
<keyword evidence="1" id="KW-0732">Signal</keyword>
<dbReference type="STRING" id="1561998.A0A1I7U3L4"/>
<organism evidence="2 3">
    <name type="scientific">Caenorhabditis tropicalis</name>
    <dbReference type="NCBI Taxonomy" id="1561998"/>
    <lineage>
        <taxon>Eukaryota</taxon>
        <taxon>Metazoa</taxon>
        <taxon>Ecdysozoa</taxon>
        <taxon>Nematoda</taxon>
        <taxon>Chromadorea</taxon>
        <taxon>Rhabditida</taxon>
        <taxon>Rhabditina</taxon>
        <taxon>Rhabditomorpha</taxon>
        <taxon>Rhabditoidea</taxon>
        <taxon>Rhabditidae</taxon>
        <taxon>Peloderinae</taxon>
        <taxon>Caenorhabditis</taxon>
    </lineage>
</organism>
<feature type="chain" id="PRO_5009308455" evidence="1">
    <location>
        <begin position="20"/>
        <end position="91"/>
    </location>
</feature>
<dbReference type="WBParaSite" id="Csp11.Scaffold629.g14507.t1">
    <property type="protein sequence ID" value="Csp11.Scaffold629.g14507.t1"/>
    <property type="gene ID" value="Csp11.Scaffold629.g14507"/>
</dbReference>
<sequence length="91" mass="10220">MLTRVPILILAFVVVLALCQEPEKPEKRPALLSRYGRAVLPRYGKRSGNNMMMESGQSSVVDDSSDVVCQLMDGKYICLPVDAVRFRPFFV</sequence>
<name>A0A1I7U3L4_9PELO</name>
<dbReference type="AlphaFoldDB" id="A0A1I7U3L4"/>
<evidence type="ECO:0000313" key="2">
    <source>
        <dbReference type="Proteomes" id="UP000095282"/>
    </source>
</evidence>
<feature type="signal peptide" evidence="1">
    <location>
        <begin position="1"/>
        <end position="19"/>
    </location>
</feature>